<dbReference type="Proteomes" id="UP001197093">
    <property type="component" value="Unassembled WGS sequence"/>
</dbReference>
<protein>
    <submittedName>
        <fullName evidence="7">Uncharacterized protein</fullName>
    </submittedName>
</protein>
<feature type="transmembrane region" description="Helical" evidence="4">
    <location>
        <begin position="247"/>
        <end position="267"/>
    </location>
</feature>
<evidence type="ECO:0000259" key="6">
    <source>
        <dbReference type="Pfam" id="PF04389"/>
    </source>
</evidence>
<sequence>MKTKILNFAQLVLIPSAGSPAQDGDSIHWTAVCLTPTDFWPSATSYTKCKAPTLSAQSTCFIATALDVVALRWREVLEAVERLVNPSAVLHRPDLLQDILFDDDAFSISKRYFWAINFIHEAVSTLDNSIQQWTHHKKHWVTPQKTRVINGREAHWQRKSQEVLEAAERRADEACDKLRALKQEFQETLERITVMRDGLFNASAVMESRTSTKLGENVKLLTFVSIFFLPLGLCVAIWSINESYSRTSLLIVTAAVAVATYAITFNLNNLVGGLQKVFAPKRRALIEQMATDTDWQWVALGKRFEAFQKSESGQTKPSEWKIWQPPTMAPTQDHRYEHVPPIPTYDEAIAGGSAWHHDGANSPIDDPRHSTEAAAEGQSLLTGSRHAFESSTPNSQPPRGRRPRGYRPPTVETDDESNIFSSDSDSDSDEERETAQVRREMQELEIDDSDVHGRNRSSWGKRIGLSLSLPQWKWRWRLPTLRRRAGSASGDGNPTPAAAEEQQSPAGFFRPPSLPKFGSAALFLLVGRTLAATIVIGFLYLLFASDIFTNMARRMNSQMFDPESVRIHVQSSVDPRRIRDHLEHFLIYPHMAGTEGDYALMEDTELLFRKYGLEDITRDVYQVYLNYPKPDGRAVEVLGGDGKPVWSAKFEGEDAGHPTFVFHGHSKSGDVKGPLLYANYGSKEDFQALKDGGIETNGAIVLMRVSGPEGDIGEMVREAEIAGSAGCLIYDEPVNRTVSLRNWVVGDVLTPGWGSKPHLPRMKLDQTKGLVKIPSLPLSQRDAQGLLEHLKGFGKQSTQPWVGEVWTGNNSSPIVRLKNDQDEIEKQPIWNVIGRIQGVEQGEKRVIIGNHRDSVAVRATGPHSGTAIMLEIIRVLGDLAARGWRPLRTIEFASWDGGEYNLIGSTEYVEENEEVLRRDAIAYINLDAAVTGSTFRAAGSPVYRNLILQILNRVSDPHYNATLRDRWDQRHADLENLGTRSDYVAFQDIVGTSSLDIRFHGDEPSARASYDTFQSLEKAIDPGFVYHTLMGQVLGLLVLELADRPVVPFDMPAYADGLTRWTAELETWAKKQPGAAHLSFANLKLAADQAAASARAAAKWEAKWESMVLGASGWEPTSLGWRRCDYNARLAKFESDLLDAAGMHNRTQYKHVVFGPQFGAEEGDEAYFPSIRDSVLSGNATLAQFAVDRVAQILIKAAEELEGAKAS</sequence>
<feature type="coiled-coil region" evidence="2">
    <location>
        <begin position="157"/>
        <end position="191"/>
    </location>
</feature>
<keyword evidence="4" id="KW-1133">Transmembrane helix</keyword>
<feature type="domain" description="Peptidase M28" evidence="6">
    <location>
        <begin position="831"/>
        <end position="1017"/>
    </location>
</feature>
<dbReference type="Pfam" id="PF01544">
    <property type="entry name" value="CorA"/>
    <property type="match status" value="1"/>
</dbReference>
<gene>
    <name evidence="7" type="ORF">NEMBOFW57_007008</name>
</gene>
<organism evidence="7 8">
    <name type="scientific">Staphylotrichum longicolle</name>
    <dbReference type="NCBI Taxonomy" id="669026"/>
    <lineage>
        <taxon>Eukaryota</taxon>
        <taxon>Fungi</taxon>
        <taxon>Dikarya</taxon>
        <taxon>Ascomycota</taxon>
        <taxon>Pezizomycotina</taxon>
        <taxon>Sordariomycetes</taxon>
        <taxon>Sordariomycetidae</taxon>
        <taxon>Sordariales</taxon>
        <taxon>Chaetomiaceae</taxon>
        <taxon>Staphylotrichum</taxon>
    </lineage>
</organism>
<dbReference type="InterPro" id="IPR036757">
    <property type="entry name" value="TFR-like_dimer_dom_sf"/>
</dbReference>
<dbReference type="AlphaFoldDB" id="A0AAD4EU83"/>
<dbReference type="Gene3D" id="1.20.930.40">
    <property type="entry name" value="Transferrin receptor-like, dimerisation domain"/>
    <property type="match status" value="1"/>
</dbReference>
<dbReference type="SUPFAM" id="SSF47672">
    <property type="entry name" value="Transferrin receptor-like dimerisation domain"/>
    <property type="match status" value="1"/>
</dbReference>
<dbReference type="GO" id="GO:0016020">
    <property type="term" value="C:membrane"/>
    <property type="evidence" value="ECO:0007669"/>
    <property type="project" value="InterPro"/>
</dbReference>
<evidence type="ECO:0000259" key="5">
    <source>
        <dbReference type="Pfam" id="PF04253"/>
    </source>
</evidence>
<evidence type="ECO:0000256" key="4">
    <source>
        <dbReference type="SAM" id="Phobius"/>
    </source>
</evidence>
<keyword evidence="2" id="KW-0175">Coiled coil</keyword>
<feature type="compositionally biased region" description="Basic and acidic residues" evidence="3">
    <location>
        <begin position="433"/>
        <end position="442"/>
    </location>
</feature>
<feature type="transmembrane region" description="Helical" evidence="4">
    <location>
        <begin position="220"/>
        <end position="241"/>
    </location>
</feature>
<dbReference type="PANTHER" id="PTHR10404:SF71">
    <property type="entry name" value="CARBOXYPEPTIDASE TRE2, PUTATIVE (AFU_ORTHOLOGUE AFUA_3G10650)-RELATED"/>
    <property type="match status" value="1"/>
</dbReference>
<feature type="transmembrane region" description="Helical" evidence="4">
    <location>
        <begin position="520"/>
        <end position="543"/>
    </location>
</feature>
<evidence type="ECO:0000313" key="8">
    <source>
        <dbReference type="Proteomes" id="UP001197093"/>
    </source>
</evidence>
<dbReference type="EMBL" id="JAHCVI010000003">
    <property type="protein sequence ID" value="KAG7287496.1"/>
    <property type="molecule type" value="Genomic_DNA"/>
</dbReference>
<feature type="region of interest" description="Disordered" evidence="3">
    <location>
        <begin position="484"/>
        <end position="510"/>
    </location>
</feature>
<dbReference type="Gene3D" id="3.50.30.30">
    <property type="match status" value="1"/>
</dbReference>
<comment type="similarity">
    <text evidence="1">Belongs to the peptidase M28 family. M28B subfamily.</text>
</comment>
<dbReference type="InterPro" id="IPR002523">
    <property type="entry name" value="MgTranspt_CorA/ZnTranspt_ZntB"/>
</dbReference>
<dbReference type="Pfam" id="PF04389">
    <property type="entry name" value="Peptidase_M28"/>
    <property type="match status" value="1"/>
</dbReference>
<dbReference type="InterPro" id="IPR007365">
    <property type="entry name" value="TFR-like_dimer_dom"/>
</dbReference>
<proteinExistence type="inferred from homology"/>
<keyword evidence="4" id="KW-0472">Membrane</keyword>
<evidence type="ECO:0000256" key="2">
    <source>
        <dbReference type="SAM" id="Coils"/>
    </source>
</evidence>
<evidence type="ECO:0000256" key="3">
    <source>
        <dbReference type="SAM" id="MobiDB-lite"/>
    </source>
</evidence>
<dbReference type="CDD" id="cd08022">
    <property type="entry name" value="M28_PSMA_like"/>
    <property type="match status" value="1"/>
</dbReference>
<dbReference type="PANTHER" id="PTHR10404">
    <property type="entry name" value="N-ACETYLATED-ALPHA-LINKED ACIDIC DIPEPTIDASE"/>
    <property type="match status" value="1"/>
</dbReference>
<dbReference type="FunFam" id="3.40.630.10:FF:000101">
    <property type="entry name" value="N-acetylated alpha-linked acidic dipeptidase like 1"/>
    <property type="match status" value="1"/>
</dbReference>
<dbReference type="InterPro" id="IPR039373">
    <property type="entry name" value="Peptidase_M28B"/>
</dbReference>
<accession>A0AAD4EU83</accession>
<dbReference type="InterPro" id="IPR007484">
    <property type="entry name" value="Peptidase_M28"/>
</dbReference>
<name>A0AAD4EU83_9PEZI</name>
<evidence type="ECO:0000313" key="7">
    <source>
        <dbReference type="EMBL" id="KAG7287496.1"/>
    </source>
</evidence>
<dbReference type="InterPro" id="IPR046450">
    <property type="entry name" value="PA_dom_sf"/>
</dbReference>
<dbReference type="GO" id="GO:0004180">
    <property type="term" value="F:carboxypeptidase activity"/>
    <property type="evidence" value="ECO:0007669"/>
    <property type="project" value="TreeGrafter"/>
</dbReference>
<dbReference type="Pfam" id="PF04253">
    <property type="entry name" value="TFR_dimer"/>
    <property type="match status" value="1"/>
</dbReference>
<dbReference type="GO" id="GO:0046873">
    <property type="term" value="F:metal ion transmembrane transporter activity"/>
    <property type="evidence" value="ECO:0007669"/>
    <property type="project" value="InterPro"/>
</dbReference>
<evidence type="ECO:0000256" key="1">
    <source>
        <dbReference type="ARBA" id="ARBA00005634"/>
    </source>
</evidence>
<dbReference type="SUPFAM" id="SSF52025">
    <property type="entry name" value="PA domain"/>
    <property type="match status" value="1"/>
</dbReference>
<dbReference type="Gene3D" id="3.40.630.10">
    <property type="entry name" value="Zn peptidases"/>
    <property type="match status" value="1"/>
</dbReference>
<feature type="domain" description="Transferrin receptor-like dimerisation" evidence="5">
    <location>
        <begin position="1078"/>
        <end position="1201"/>
    </location>
</feature>
<keyword evidence="8" id="KW-1185">Reference proteome</keyword>
<reference evidence="7" key="1">
    <citation type="submission" date="2023-02" db="EMBL/GenBank/DDBJ databases">
        <authorList>
            <person name="Palmer J.M."/>
        </authorList>
    </citation>
    <scope>NUCLEOTIDE SEQUENCE</scope>
    <source>
        <strain evidence="7">FW57</strain>
    </source>
</reference>
<feature type="region of interest" description="Disordered" evidence="3">
    <location>
        <begin position="309"/>
        <end position="457"/>
    </location>
</feature>
<keyword evidence="4" id="KW-0812">Transmembrane</keyword>
<feature type="compositionally biased region" description="Basic and acidic residues" evidence="3">
    <location>
        <begin position="355"/>
        <end position="371"/>
    </location>
</feature>
<dbReference type="SUPFAM" id="SSF53187">
    <property type="entry name" value="Zn-dependent exopeptidases"/>
    <property type="match status" value="1"/>
</dbReference>
<comment type="caution">
    <text evidence="7">The sequence shown here is derived from an EMBL/GenBank/DDBJ whole genome shotgun (WGS) entry which is preliminary data.</text>
</comment>